<organism evidence="2 3">
    <name type="scientific">Pandoravirus salinus</name>
    <dbReference type="NCBI Taxonomy" id="1349410"/>
    <lineage>
        <taxon>Viruses</taxon>
        <taxon>Pandoravirus</taxon>
    </lineage>
</organism>
<evidence type="ECO:0000313" key="2">
    <source>
        <dbReference type="EMBL" id="AGO83515.1"/>
    </source>
</evidence>
<protein>
    <recommendedName>
        <fullName evidence="4">Ankyrin repeat incomplete domain containing protein</fullName>
    </recommendedName>
</protein>
<proteinExistence type="predicted"/>
<keyword evidence="1" id="KW-0812">Transmembrane</keyword>
<keyword evidence="3" id="KW-1185">Reference proteome</keyword>
<sequence>MTAKTAPACDLVRSSGHCRAAAVAIIVVLAAIVGIATATQPTAAHAAIQGVGPASRLWEAASLCDTHQVDAILASAPWSAAVALPDGRGTALHAVATGPATVACLDVATVLMRSGVDPLVVDAAGHTAADVAKAADALNQRPGRVPMGLFLASMASGEHADIMRRHGPLKGDVARAPPLG</sequence>
<accession>S4W0C3</accession>
<dbReference type="GeneID" id="16605302"/>
<gene>
    <name evidence="2" type="ORF">psal_cds_89</name>
</gene>
<evidence type="ECO:0008006" key="4">
    <source>
        <dbReference type="Google" id="ProtNLM"/>
    </source>
</evidence>
<dbReference type="KEGG" id="vg:16605302"/>
<dbReference type="Proteomes" id="UP000204584">
    <property type="component" value="Segment"/>
</dbReference>
<keyword evidence="1" id="KW-0472">Membrane</keyword>
<dbReference type="EMBL" id="KC977571">
    <property type="protein sequence ID" value="AGO83515.1"/>
    <property type="molecule type" value="Genomic_DNA"/>
</dbReference>
<reference evidence="2 3" key="1">
    <citation type="journal article" date="2013" name="Science">
        <title>Pandoraviruses: amoeba viruses with genomes up to 2.5 Mb reaching that of parasitic eukaryotes.</title>
        <authorList>
            <person name="Philippe N."/>
            <person name="Legendre M."/>
            <person name="Doutre G."/>
            <person name="Coute Y."/>
            <person name="Poirot O."/>
            <person name="Lescot M."/>
            <person name="Arslan D."/>
            <person name="Seltzer V."/>
            <person name="Bertaux L."/>
            <person name="Bruley C."/>
            <person name="Garin J."/>
            <person name="Claverie J.M."/>
            <person name="Abergel C."/>
        </authorList>
    </citation>
    <scope>NUCLEOTIDE SEQUENCE [LARGE SCALE GENOMIC DNA]</scope>
</reference>
<name>S4W0C3_9VIRU</name>
<evidence type="ECO:0000313" key="3">
    <source>
        <dbReference type="Proteomes" id="UP000204584"/>
    </source>
</evidence>
<keyword evidence="1" id="KW-1133">Transmembrane helix</keyword>
<evidence type="ECO:0000256" key="1">
    <source>
        <dbReference type="SAM" id="Phobius"/>
    </source>
</evidence>
<feature type="transmembrane region" description="Helical" evidence="1">
    <location>
        <begin position="20"/>
        <end position="39"/>
    </location>
</feature>
<dbReference type="RefSeq" id="YP_008436577.1">
    <property type="nucleotide sequence ID" value="NC_022098.1"/>
</dbReference>